<dbReference type="InterPro" id="IPR027417">
    <property type="entry name" value="P-loop_NTPase"/>
</dbReference>
<evidence type="ECO:0000256" key="16">
    <source>
        <dbReference type="ARBA" id="ARBA00034006"/>
    </source>
</evidence>
<name>A0A0A8JBQ7_9SPHN</name>
<dbReference type="Pfam" id="PF00006">
    <property type="entry name" value="ATP-synt_ab"/>
    <property type="match status" value="1"/>
</dbReference>
<comment type="subcellular location">
    <subcellularLocation>
        <location evidence="1">Cytoplasm</location>
    </subcellularLocation>
</comment>
<sequence>MRAHPRTRARSRRALDAHRRSASRSGRMPRQGGWPRSRRWLPAAAGRVHGTGQRTTVAGRRRGRAMIGAALRRLEIDEVPVATHTGRLVGASGLLLESTGCAFRTGQRCRIETAQGDWIAAQVVGFRNEVSYLMPFKRTDGLATGARVLPVPDQGGLMIGPSWLGRIVNGLGEPLDGLERLGGEHPLSLQPPRVNPLRKQPVRETLDVGVRAINGLLTLGRGQRVGLMAGSGVGKSVLLGLITRQTVADVVVVGLIGERGREVREFIDMSLGPAGLARAVVVTAPADESPLMRLRATELCHAIAAHFRDQGQHVLLLVDSLTRYAMARREVALALGEPPATRGYPPSVFSVLPQLVESAGNGEHAQGSMSAIYTVLAEGDDQQDPVVDTARAILDGHIVLSRALADRGHYPAIDIAQSISRCMPLVTSKPHQAAAREIKALAARHAQVRELLPLGAYVPGADPATDRAVSLYPQIEAFLHQGTHEAAPLVQSVAQLEALAA</sequence>
<proteinExistence type="inferred from homology"/>
<keyword evidence="19" id="KW-0969">Cilium</keyword>
<dbReference type="GO" id="GO:0030254">
    <property type="term" value="P:protein secretion by the type III secretion system"/>
    <property type="evidence" value="ECO:0007669"/>
    <property type="project" value="InterPro"/>
</dbReference>
<evidence type="ECO:0000259" key="18">
    <source>
        <dbReference type="SMART" id="SM00382"/>
    </source>
</evidence>
<evidence type="ECO:0000256" key="14">
    <source>
        <dbReference type="ARBA" id="ARBA00023225"/>
    </source>
</evidence>
<evidence type="ECO:0000256" key="15">
    <source>
        <dbReference type="ARBA" id="ARBA00023310"/>
    </source>
</evidence>
<dbReference type="GO" id="GO:0005737">
    <property type="term" value="C:cytoplasm"/>
    <property type="evidence" value="ECO:0007669"/>
    <property type="project" value="UniProtKB-SubCell"/>
</dbReference>
<dbReference type="GO" id="GO:0030257">
    <property type="term" value="C:type III protein secretion system complex"/>
    <property type="evidence" value="ECO:0007669"/>
    <property type="project" value="InterPro"/>
</dbReference>
<dbReference type="Gene3D" id="3.40.50.12240">
    <property type="match status" value="1"/>
</dbReference>
<dbReference type="InterPro" id="IPR040627">
    <property type="entry name" value="T3SS_ATPase_C"/>
</dbReference>
<dbReference type="NCBIfam" id="NF005535">
    <property type="entry name" value="PRK07196.1"/>
    <property type="match status" value="1"/>
</dbReference>
<dbReference type="FunFam" id="3.40.50.12240:FF:000002">
    <property type="entry name" value="Flagellum-specific ATP synthase FliI"/>
    <property type="match status" value="1"/>
</dbReference>
<dbReference type="GO" id="GO:0044781">
    <property type="term" value="P:bacterial-type flagellum organization"/>
    <property type="evidence" value="ECO:0007669"/>
    <property type="project" value="UniProtKB-KW"/>
</dbReference>
<comment type="catalytic activity">
    <reaction evidence="16">
        <text>ATP + H2O + cellular proteinSide 1 = ADP + phosphate + cellular proteinSide 2.</text>
        <dbReference type="EC" id="7.4.2.8"/>
    </reaction>
</comment>
<dbReference type="PROSITE" id="PS00152">
    <property type="entry name" value="ATPASE_ALPHA_BETA"/>
    <property type="match status" value="1"/>
</dbReference>
<dbReference type="PANTHER" id="PTHR15184:SF81">
    <property type="entry name" value="FLAGELLUM-SPECIFIC ATP SYNTHASE"/>
    <property type="match status" value="1"/>
</dbReference>
<dbReference type="AlphaFoldDB" id="A0A0A8JBQ7"/>
<dbReference type="InterPro" id="IPR003593">
    <property type="entry name" value="AAA+_ATPase"/>
</dbReference>
<keyword evidence="8" id="KW-0375">Hydrogen ion transport</keyword>
<dbReference type="CDD" id="cd18117">
    <property type="entry name" value="ATP-synt_flagellum-secretory_path_III_N"/>
    <property type="match status" value="1"/>
</dbReference>
<keyword evidence="12" id="KW-1278">Translocase</keyword>
<dbReference type="PANTHER" id="PTHR15184">
    <property type="entry name" value="ATP SYNTHASE"/>
    <property type="match status" value="1"/>
</dbReference>
<dbReference type="InterPro" id="IPR000194">
    <property type="entry name" value="ATPase_F1/V1/A1_a/bsu_nucl-bd"/>
</dbReference>
<dbReference type="SUPFAM" id="SSF52540">
    <property type="entry name" value="P-loop containing nucleoside triphosphate hydrolases"/>
    <property type="match status" value="1"/>
</dbReference>
<dbReference type="InterPro" id="IPR020003">
    <property type="entry name" value="ATPase_a/bsu_AS"/>
</dbReference>
<keyword evidence="19" id="KW-0282">Flagellum</keyword>
<feature type="domain" description="AAA+ ATPase" evidence="18">
    <location>
        <begin position="221"/>
        <end position="404"/>
    </location>
</feature>
<evidence type="ECO:0000256" key="12">
    <source>
        <dbReference type="ARBA" id="ARBA00022967"/>
    </source>
</evidence>
<dbReference type="EMBL" id="LC043068">
    <property type="protein sequence ID" value="BAQ08188.1"/>
    <property type="molecule type" value="Genomic_DNA"/>
</dbReference>
<dbReference type="GO" id="GO:0008564">
    <property type="term" value="F:protein-exporting ATPase activity"/>
    <property type="evidence" value="ECO:0007669"/>
    <property type="project" value="UniProtKB-EC"/>
</dbReference>
<evidence type="ECO:0000256" key="4">
    <source>
        <dbReference type="ARBA" id="ARBA00020580"/>
    </source>
</evidence>
<comment type="similarity">
    <text evidence="2">Belongs to the ATPase alpha/beta chains family.</text>
</comment>
<keyword evidence="15" id="KW-0066">ATP synthesis</keyword>
<dbReference type="NCBIfam" id="TIGR01026">
    <property type="entry name" value="fliI_yscN"/>
    <property type="match status" value="1"/>
</dbReference>
<keyword evidence="14" id="KW-1006">Bacterial flagellum protein export</keyword>
<keyword evidence="10" id="KW-0067">ATP-binding</keyword>
<dbReference type="EC" id="7.1.2.2" evidence="3"/>
<keyword evidence="9" id="KW-1005">Bacterial flagellum biogenesis</keyword>
<evidence type="ECO:0000256" key="8">
    <source>
        <dbReference type="ARBA" id="ARBA00022781"/>
    </source>
</evidence>
<dbReference type="GO" id="GO:0046933">
    <property type="term" value="F:proton-transporting ATP synthase activity, rotational mechanism"/>
    <property type="evidence" value="ECO:0007669"/>
    <property type="project" value="TreeGrafter"/>
</dbReference>
<gene>
    <name evidence="19" type="primary">fliI</name>
</gene>
<keyword evidence="7" id="KW-0547">Nucleotide-binding</keyword>
<feature type="compositionally biased region" description="Basic residues" evidence="17">
    <location>
        <begin position="1"/>
        <end position="12"/>
    </location>
</feature>
<evidence type="ECO:0000256" key="1">
    <source>
        <dbReference type="ARBA" id="ARBA00004496"/>
    </source>
</evidence>
<dbReference type="Pfam" id="PF18269">
    <property type="entry name" value="T3SS_ATPase_C"/>
    <property type="match status" value="1"/>
</dbReference>
<evidence type="ECO:0000256" key="11">
    <source>
        <dbReference type="ARBA" id="ARBA00022927"/>
    </source>
</evidence>
<keyword evidence="19" id="KW-0966">Cell projection</keyword>
<evidence type="ECO:0000256" key="17">
    <source>
        <dbReference type="SAM" id="MobiDB-lite"/>
    </source>
</evidence>
<protein>
    <recommendedName>
        <fullName evidence="4">Flagellum-specific ATP synthase</fullName>
        <ecNumber evidence="3">7.1.2.2</ecNumber>
    </recommendedName>
</protein>
<dbReference type="CDD" id="cd01136">
    <property type="entry name" value="ATPase_flagellum-secretory_path_III"/>
    <property type="match status" value="1"/>
</dbReference>
<evidence type="ECO:0000256" key="6">
    <source>
        <dbReference type="ARBA" id="ARBA00022490"/>
    </source>
</evidence>
<reference evidence="19" key="1">
    <citation type="submission" date="2015-04" db="EMBL/GenBank/DDBJ databases">
        <title>Formation of a single polar flagellum by lateral and polar bacterial flagellar gene sets.</title>
        <authorList>
            <person name="Maruyama Y."/>
            <person name="Kobayashi M."/>
            <person name="Murata K."/>
            <person name="Hashimoto W."/>
        </authorList>
    </citation>
    <scope>NUCLEOTIDE SEQUENCE</scope>
    <source>
        <strain evidence="19">A1</strain>
    </source>
</reference>
<evidence type="ECO:0000256" key="13">
    <source>
        <dbReference type="ARBA" id="ARBA00023065"/>
    </source>
</evidence>
<keyword evidence="5" id="KW-0813">Transport</keyword>
<dbReference type="GO" id="GO:0005524">
    <property type="term" value="F:ATP binding"/>
    <property type="evidence" value="ECO:0007669"/>
    <property type="project" value="UniProtKB-KW"/>
</dbReference>
<dbReference type="InterPro" id="IPR050053">
    <property type="entry name" value="ATPase_alpha/beta_chains"/>
</dbReference>
<organism evidence="19">
    <name type="scientific">Sphingomonas sp. A1</name>
    <dbReference type="NCBI Taxonomy" id="90322"/>
    <lineage>
        <taxon>Bacteria</taxon>
        <taxon>Pseudomonadati</taxon>
        <taxon>Pseudomonadota</taxon>
        <taxon>Alphaproteobacteria</taxon>
        <taxon>Sphingomonadales</taxon>
        <taxon>Sphingomonadaceae</taxon>
        <taxon>Sphingomonas</taxon>
    </lineage>
</organism>
<dbReference type="GO" id="GO:0016887">
    <property type="term" value="F:ATP hydrolysis activity"/>
    <property type="evidence" value="ECO:0007669"/>
    <property type="project" value="InterPro"/>
</dbReference>
<feature type="region of interest" description="Disordered" evidence="17">
    <location>
        <begin position="1"/>
        <end position="54"/>
    </location>
</feature>
<evidence type="ECO:0000256" key="7">
    <source>
        <dbReference type="ARBA" id="ARBA00022741"/>
    </source>
</evidence>
<evidence type="ECO:0000256" key="5">
    <source>
        <dbReference type="ARBA" id="ARBA00022448"/>
    </source>
</evidence>
<dbReference type="SMART" id="SM00382">
    <property type="entry name" value="AAA"/>
    <property type="match status" value="1"/>
</dbReference>
<accession>A0A0A8JBQ7</accession>
<evidence type="ECO:0000256" key="9">
    <source>
        <dbReference type="ARBA" id="ARBA00022795"/>
    </source>
</evidence>
<evidence type="ECO:0000256" key="10">
    <source>
        <dbReference type="ARBA" id="ARBA00022840"/>
    </source>
</evidence>
<dbReference type="InterPro" id="IPR005714">
    <property type="entry name" value="ATPase_T3SS_FliI/YscN"/>
</dbReference>
<keyword evidence="6" id="KW-0963">Cytoplasm</keyword>
<evidence type="ECO:0000313" key="19">
    <source>
        <dbReference type="EMBL" id="BAQ08188.1"/>
    </source>
</evidence>
<keyword evidence="11" id="KW-0653">Protein transport</keyword>
<evidence type="ECO:0000256" key="2">
    <source>
        <dbReference type="ARBA" id="ARBA00008936"/>
    </source>
</evidence>
<evidence type="ECO:0000256" key="3">
    <source>
        <dbReference type="ARBA" id="ARBA00012473"/>
    </source>
</evidence>
<keyword evidence="13" id="KW-0406">Ion transport</keyword>